<dbReference type="SUPFAM" id="SSF50370">
    <property type="entry name" value="Ricin B-like lectins"/>
    <property type="match status" value="1"/>
</dbReference>
<evidence type="ECO:0000256" key="1">
    <source>
        <dbReference type="SAM" id="SignalP"/>
    </source>
</evidence>
<dbReference type="OrthoDB" id="5383818at2759"/>
<protein>
    <recommendedName>
        <fullName evidence="4">Ricin B lectin domain-containing protein</fullName>
    </recommendedName>
</protein>
<keyword evidence="1" id="KW-0732">Signal</keyword>
<dbReference type="InterPro" id="IPR035992">
    <property type="entry name" value="Ricin_B-like_lectins"/>
</dbReference>
<dbReference type="AlphaFoldDB" id="A0A8H7ASB2"/>
<feature type="chain" id="PRO_5034060492" description="Ricin B lectin domain-containing protein" evidence="1">
    <location>
        <begin position="19"/>
        <end position="195"/>
    </location>
</feature>
<sequence length="195" mass="20240">MIVPLSTILLVTSVLTSASPTAVRRAVQQLDQAAFEEAQVRDDTATRAFSDTAIKTSGGKCLSVDQLSGDFRANLTPVQVTACNSTDGQKWDIITSGKHLNQKGAMLVVSTLTQACLNFDPRRAAGNQVNLFSCGGRADGGGEQTDSQIFDFAGGAGPLALALKNDAGSCLAVKGNVLDQASCSEGCAMQSFTFG</sequence>
<comment type="caution">
    <text evidence="2">The sequence shown here is derived from an EMBL/GenBank/DDBJ whole genome shotgun (WGS) entry which is preliminary data.</text>
</comment>
<dbReference type="Gene3D" id="2.80.10.50">
    <property type="match status" value="1"/>
</dbReference>
<evidence type="ECO:0000313" key="3">
    <source>
        <dbReference type="Proteomes" id="UP000606974"/>
    </source>
</evidence>
<dbReference type="PROSITE" id="PS50231">
    <property type="entry name" value="RICIN_B_LECTIN"/>
    <property type="match status" value="1"/>
</dbReference>
<gene>
    <name evidence="2" type="ORF">GJ744_000233</name>
</gene>
<reference evidence="2" key="1">
    <citation type="submission" date="2020-02" db="EMBL/GenBank/DDBJ databases">
        <authorList>
            <person name="Palmer J.M."/>
        </authorList>
    </citation>
    <scope>NUCLEOTIDE SEQUENCE</scope>
    <source>
        <strain evidence="2">EPUS1.4</strain>
        <tissue evidence="2">Thallus</tissue>
    </source>
</reference>
<dbReference type="Proteomes" id="UP000606974">
    <property type="component" value="Unassembled WGS sequence"/>
</dbReference>
<dbReference type="EMBL" id="JAACFV010000001">
    <property type="protein sequence ID" value="KAF7514463.1"/>
    <property type="molecule type" value="Genomic_DNA"/>
</dbReference>
<accession>A0A8H7ASB2</accession>
<proteinExistence type="predicted"/>
<name>A0A8H7ASB2_9EURO</name>
<keyword evidence="3" id="KW-1185">Reference proteome</keyword>
<organism evidence="2 3">
    <name type="scientific">Endocarpon pusillum</name>
    <dbReference type="NCBI Taxonomy" id="364733"/>
    <lineage>
        <taxon>Eukaryota</taxon>
        <taxon>Fungi</taxon>
        <taxon>Dikarya</taxon>
        <taxon>Ascomycota</taxon>
        <taxon>Pezizomycotina</taxon>
        <taxon>Eurotiomycetes</taxon>
        <taxon>Chaetothyriomycetidae</taxon>
        <taxon>Verrucariales</taxon>
        <taxon>Verrucariaceae</taxon>
        <taxon>Endocarpon</taxon>
    </lineage>
</organism>
<evidence type="ECO:0000313" key="2">
    <source>
        <dbReference type="EMBL" id="KAF7514463.1"/>
    </source>
</evidence>
<evidence type="ECO:0008006" key="4">
    <source>
        <dbReference type="Google" id="ProtNLM"/>
    </source>
</evidence>
<feature type="signal peptide" evidence="1">
    <location>
        <begin position="1"/>
        <end position="18"/>
    </location>
</feature>